<dbReference type="SUPFAM" id="SSF53067">
    <property type="entry name" value="Actin-like ATPase domain"/>
    <property type="match status" value="1"/>
</dbReference>
<dbReference type="CDD" id="cd23763">
    <property type="entry name" value="ASKHA_ATPase_ROK"/>
    <property type="match status" value="1"/>
</dbReference>
<dbReference type="Pfam" id="PF00480">
    <property type="entry name" value="ROK"/>
    <property type="match status" value="1"/>
</dbReference>
<accession>A0A645IAD2</accession>
<organism evidence="1">
    <name type="scientific">bioreactor metagenome</name>
    <dbReference type="NCBI Taxonomy" id="1076179"/>
    <lineage>
        <taxon>unclassified sequences</taxon>
        <taxon>metagenomes</taxon>
        <taxon>ecological metagenomes</taxon>
    </lineage>
</organism>
<dbReference type="InterPro" id="IPR043129">
    <property type="entry name" value="ATPase_NBD"/>
</dbReference>
<dbReference type="InterPro" id="IPR000600">
    <property type="entry name" value="ROK"/>
</dbReference>
<evidence type="ECO:0000313" key="1">
    <source>
        <dbReference type="EMBL" id="MPN48301.1"/>
    </source>
</evidence>
<reference evidence="1" key="1">
    <citation type="submission" date="2019-08" db="EMBL/GenBank/DDBJ databases">
        <authorList>
            <person name="Kucharzyk K."/>
            <person name="Murdoch R.W."/>
            <person name="Higgins S."/>
            <person name="Loffler F."/>
        </authorList>
    </citation>
    <scope>NUCLEOTIDE SEQUENCE</scope>
</reference>
<protein>
    <recommendedName>
        <fullName evidence="2">Glucokinase</fullName>
    </recommendedName>
</protein>
<dbReference type="Gene3D" id="3.30.420.40">
    <property type="match status" value="1"/>
</dbReference>
<dbReference type="EMBL" id="VSSQ01110483">
    <property type="protein sequence ID" value="MPN48301.1"/>
    <property type="molecule type" value="Genomic_DNA"/>
</dbReference>
<proteinExistence type="predicted"/>
<gene>
    <name evidence="1" type="ORF">SDC9_195908</name>
</gene>
<name>A0A645IAD2_9ZZZZ</name>
<sequence length="85" mass="9314">MDVYAVSGRMLGRGLAVLVDLLNPEVIILGGIFMRSKHLLWPSAQQVMEKECLSTAYTHCRVVSAELGEKIGDYGSIMAAVFNEI</sequence>
<dbReference type="AlphaFoldDB" id="A0A645IAD2"/>
<comment type="caution">
    <text evidence="1">The sequence shown here is derived from an EMBL/GenBank/DDBJ whole genome shotgun (WGS) entry which is preliminary data.</text>
</comment>
<evidence type="ECO:0008006" key="2">
    <source>
        <dbReference type="Google" id="ProtNLM"/>
    </source>
</evidence>